<dbReference type="AlphaFoldDB" id="A0A5C1AG91"/>
<dbReference type="GO" id="GO:0008977">
    <property type="term" value="F:prephenate dehydrogenase (NAD+) activity"/>
    <property type="evidence" value="ECO:0007669"/>
    <property type="project" value="InterPro"/>
</dbReference>
<protein>
    <submittedName>
        <fullName evidence="3">Prephenate dehydrogenase/arogenate dehydrogenase family protein</fullName>
    </submittedName>
</protein>
<dbReference type="EMBL" id="CP042425">
    <property type="protein sequence ID" value="QEL18231.1"/>
    <property type="molecule type" value="Genomic_DNA"/>
</dbReference>
<dbReference type="PANTHER" id="PTHR21363">
    <property type="entry name" value="PREPHENATE DEHYDROGENASE"/>
    <property type="match status" value="1"/>
</dbReference>
<dbReference type="FunFam" id="3.40.50.720:FF:000208">
    <property type="entry name" value="Prephenate dehydrogenase"/>
    <property type="match status" value="1"/>
</dbReference>
<dbReference type="InterPro" id="IPR046825">
    <property type="entry name" value="PDH_C"/>
</dbReference>
<dbReference type="KEGG" id="lrs:PX52LOC_05247"/>
<dbReference type="GO" id="GO:0070403">
    <property type="term" value="F:NAD+ binding"/>
    <property type="evidence" value="ECO:0007669"/>
    <property type="project" value="InterPro"/>
</dbReference>
<dbReference type="SUPFAM" id="SSF51735">
    <property type="entry name" value="NAD(P)-binding Rossmann-fold domains"/>
    <property type="match status" value="1"/>
</dbReference>
<sequence length="280" mass="29832">MLFDTLTILGVGLLGGSLGLAAKSRGLVRRVVGVGRDAARLREALAAGQLDESTTDLAAGVRIADLVVVCTPVDLIPQQVRELAEVAKAGCLVTDVGSTKSEIVARLRDPLPNRVTFIGSHPMAGSEKKGSNHATPDLFQGRVTIITPTADTPPRASQAIHEFWERIGCRVVTMTPEEHDRAVALVSHLPHAVAAALAGVVDPALLCVSAGGFRDTTRIASASAAIWEPIFRTNRREVLASCAAFAERFDEFRRLLEAEDGPGLIHWLNEGKRVRDALGS</sequence>
<dbReference type="RefSeq" id="WP_149112755.1">
    <property type="nucleotide sequence ID" value="NZ_CP042425.1"/>
</dbReference>
<dbReference type="Pfam" id="PF02153">
    <property type="entry name" value="PDH_N"/>
    <property type="match status" value="1"/>
</dbReference>
<feature type="domain" description="Prephenate/arogenate dehydrogenase" evidence="2">
    <location>
        <begin position="4"/>
        <end position="280"/>
    </location>
</feature>
<dbReference type="GO" id="GO:0006571">
    <property type="term" value="P:tyrosine biosynthetic process"/>
    <property type="evidence" value="ECO:0007669"/>
    <property type="project" value="InterPro"/>
</dbReference>
<dbReference type="InterPro" id="IPR050812">
    <property type="entry name" value="Preph/Arog_dehydrog"/>
</dbReference>
<dbReference type="InterPro" id="IPR046826">
    <property type="entry name" value="PDH_N"/>
</dbReference>
<dbReference type="GO" id="GO:0004665">
    <property type="term" value="F:prephenate dehydrogenase (NADP+) activity"/>
    <property type="evidence" value="ECO:0007669"/>
    <property type="project" value="InterPro"/>
</dbReference>
<keyword evidence="4" id="KW-1185">Reference proteome</keyword>
<dbReference type="Proteomes" id="UP000324974">
    <property type="component" value="Chromosome"/>
</dbReference>
<accession>A0A5C1AG91</accession>
<dbReference type="Gene3D" id="1.10.3660.10">
    <property type="entry name" value="6-phosphogluconate dehydrogenase C-terminal like domain"/>
    <property type="match status" value="1"/>
</dbReference>
<dbReference type="Pfam" id="PF20463">
    <property type="entry name" value="PDH_C"/>
    <property type="match status" value="1"/>
</dbReference>
<organism evidence="3 4">
    <name type="scientific">Limnoglobus roseus</name>
    <dbReference type="NCBI Taxonomy" id="2598579"/>
    <lineage>
        <taxon>Bacteria</taxon>
        <taxon>Pseudomonadati</taxon>
        <taxon>Planctomycetota</taxon>
        <taxon>Planctomycetia</taxon>
        <taxon>Gemmatales</taxon>
        <taxon>Gemmataceae</taxon>
        <taxon>Limnoglobus</taxon>
    </lineage>
</organism>
<name>A0A5C1AG91_9BACT</name>
<evidence type="ECO:0000259" key="2">
    <source>
        <dbReference type="PROSITE" id="PS51176"/>
    </source>
</evidence>
<evidence type="ECO:0000313" key="4">
    <source>
        <dbReference type="Proteomes" id="UP000324974"/>
    </source>
</evidence>
<evidence type="ECO:0000313" key="3">
    <source>
        <dbReference type="EMBL" id="QEL18231.1"/>
    </source>
</evidence>
<dbReference type="InterPro" id="IPR036291">
    <property type="entry name" value="NAD(P)-bd_dom_sf"/>
</dbReference>
<dbReference type="InterPro" id="IPR003099">
    <property type="entry name" value="Prephen_DH"/>
</dbReference>
<dbReference type="SUPFAM" id="SSF48179">
    <property type="entry name" value="6-phosphogluconate dehydrogenase C-terminal domain-like"/>
    <property type="match status" value="1"/>
</dbReference>
<evidence type="ECO:0000256" key="1">
    <source>
        <dbReference type="ARBA" id="ARBA00023002"/>
    </source>
</evidence>
<gene>
    <name evidence="3" type="ORF">PX52LOC_05247</name>
</gene>
<dbReference type="InterPro" id="IPR008927">
    <property type="entry name" value="6-PGluconate_DH-like_C_sf"/>
</dbReference>
<reference evidence="4" key="1">
    <citation type="submission" date="2019-08" db="EMBL/GenBank/DDBJ databases">
        <title>Limnoglobus roseus gen. nov., sp. nov., a novel freshwater planctomycete with a giant genome from the family Gemmataceae.</title>
        <authorList>
            <person name="Kulichevskaya I.S."/>
            <person name="Naumoff D.G."/>
            <person name="Miroshnikov K."/>
            <person name="Ivanova A."/>
            <person name="Philippov D.A."/>
            <person name="Hakobyan A."/>
            <person name="Rijpstra I.C."/>
            <person name="Sinninghe Damste J.S."/>
            <person name="Liesack W."/>
            <person name="Dedysh S.N."/>
        </authorList>
    </citation>
    <scope>NUCLEOTIDE SEQUENCE [LARGE SCALE GENOMIC DNA]</scope>
    <source>
        <strain evidence="4">PX52</strain>
    </source>
</reference>
<dbReference type="OrthoDB" id="9802008at2"/>
<proteinExistence type="predicted"/>
<dbReference type="PROSITE" id="PS51176">
    <property type="entry name" value="PDH_ADH"/>
    <property type="match status" value="1"/>
</dbReference>
<keyword evidence="1" id="KW-0560">Oxidoreductase</keyword>
<dbReference type="PANTHER" id="PTHR21363:SF0">
    <property type="entry name" value="PREPHENATE DEHYDROGENASE [NADP(+)]"/>
    <property type="match status" value="1"/>
</dbReference>
<dbReference type="Gene3D" id="3.40.50.720">
    <property type="entry name" value="NAD(P)-binding Rossmann-like Domain"/>
    <property type="match status" value="1"/>
</dbReference>